<evidence type="ECO:0000256" key="2">
    <source>
        <dbReference type="ARBA" id="ARBA00022598"/>
    </source>
</evidence>
<dbReference type="Gene3D" id="3.40.50.12780">
    <property type="entry name" value="N-terminal domain of ligase-like"/>
    <property type="match status" value="1"/>
</dbReference>
<dbReference type="GO" id="GO:0016020">
    <property type="term" value="C:membrane"/>
    <property type="evidence" value="ECO:0007669"/>
    <property type="project" value="TreeGrafter"/>
</dbReference>
<evidence type="ECO:0000259" key="6">
    <source>
        <dbReference type="Pfam" id="PF00501"/>
    </source>
</evidence>
<sequence length="666" mass="74426">MNAHGSTATATAAETGTEAAVRTLPQILLEQARRRPTEVAQREKDFGLWRPYTWSEVVSQVRNLALGLRELGLRRGETVGIIGENEVEHFWTEYAVQALGGKVVSMYPDLTSEEAKFLLEDSEAVVVVAEDQEQVDKILEILDELPAVRAVVYWDDRGMWAYRDARLRTLQQVQAAGEKVHEAQPELFESIVGEGDPGDVAVLSYTSGTTGRPKGVVTTHRMLLDNAYRVLDAIPLKPGSEYLSYISPAWATEQIFGVTMGLVVPFVLNFPEEPETVRENIRELAVDALVFSPRQWESLAASVQGKMAEAGRVRRAIYGWGLKAGHTYKVARLEGRQPGVLARLNHALAHRVVLRPVLDQLGLIKARFAVSGGSSMAPDVFRFFHALGVPLRNIYGTSEMGLFTLHQGDTYNVETVGHWMKTRPAIGPPLESRISEEGELQVRGGAGFSGYYNQPEKSAAKYTPDGWFQTGDAVTVTDDGELVFLERLEDMRRLATGVPFPPQFIEIRLRFSPYIRDVMVLGDETRDFVAALVNIDGEMIGNWAEERGIGYTTFQDLSQKPQVRELIRREIDRISELLPEGSRVRRFINLPKELDADEGELTRTRKLRRDFLEVRYKDLIEGIYDGSSTVDVEIPITYQDGRKGVLRAKTVATDVDQPVPGGEEVR</sequence>
<dbReference type="OrthoDB" id="9803968at2"/>
<gene>
    <name evidence="7" type="ORF">SAMN06272737_111106</name>
</gene>
<dbReference type="Pfam" id="PF00501">
    <property type="entry name" value="AMP-binding"/>
    <property type="match status" value="1"/>
</dbReference>
<dbReference type="InterPro" id="IPR020845">
    <property type="entry name" value="AMP-binding_CS"/>
</dbReference>
<dbReference type="PANTHER" id="PTHR43272:SF32">
    <property type="entry name" value="AMP-DEPENDENT SYNTHETASE_LIGASE DOMAIN-CONTAINING PROTEIN"/>
    <property type="match status" value="1"/>
</dbReference>
<evidence type="ECO:0000256" key="5">
    <source>
        <dbReference type="ARBA" id="ARBA00032875"/>
    </source>
</evidence>
<protein>
    <recommendedName>
        <fullName evidence="5">Acyl-CoA synthetase</fullName>
    </recommendedName>
</protein>
<proteinExistence type="inferred from homology"/>
<comment type="similarity">
    <text evidence="1">Belongs to the ATP-dependent AMP-binding enzyme family.</text>
</comment>
<keyword evidence="2" id="KW-0436">Ligase</keyword>
<keyword evidence="4" id="KW-0443">Lipid metabolism</keyword>
<organism evidence="7 8">
    <name type="scientific">Blastococcus mobilis</name>
    <dbReference type="NCBI Taxonomy" id="1938746"/>
    <lineage>
        <taxon>Bacteria</taxon>
        <taxon>Bacillati</taxon>
        <taxon>Actinomycetota</taxon>
        <taxon>Actinomycetes</taxon>
        <taxon>Geodermatophilales</taxon>
        <taxon>Geodermatophilaceae</taxon>
        <taxon>Blastococcus</taxon>
    </lineage>
</organism>
<feature type="domain" description="AMP-dependent synthetase/ligase" evidence="6">
    <location>
        <begin position="30"/>
        <end position="452"/>
    </location>
</feature>
<dbReference type="AlphaFoldDB" id="A0A238X3K0"/>
<keyword evidence="3" id="KW-0276">Fatty acid metabolism</keyword>
<evidence type="ECO:0000256" key="3">
    <source>
        <dbReference type="ARBA" id="ARBA00022832"/>
    </source>
</evidence>
<dbReference type="GO" id="GO:0004467">
    <property type="term" value="F:long-chain fatty acid-CoA ligase activity"/>
    <property type="evidence" value="ECO:0007669"/>
    <property type="project" value="TreeGrafter"/>
</dbReference>
<dbReference type="InterPro" id="IPR000873">
    <property type="entry name" value="AMP-dep_synth/lig_dom"/>
</dbReference>
<name>A0A238X3K0_9ACTN</name>
<dbReference type="SUPFAM" id="SSF56801">
    <property type="entry name" value="Acetyl-CoA synthetase-like"/>
    <property type="match status" value="1"/>
</dbReference>
<accession>A0A238X3K0</accession>
<evidence type="ECO:0000256" key="1">
    <source>
        <dbReference type="ARBA" id="ARBA00006432"/>
    </source>
</evidence>
<keyword evidence="8" id="KW-1185">Reference proteome</keyword>
<dbReference type="RefSeq" id="WP_089336763.1">
    <property type="nucleotide sequence ID" value="NZ_FZNO01000011.1"/>
</dbReference>
<evidence type="ECO:0000313" key="8">
    <source>
        <dbReference type="Proteomes" id="UP000198403"/>
    </source>
</evidence>
<evidence type="ECO:0000256" key="4">
    <source>
        <dbReference type="ARBA" id="ARBA00023098"/>
    </source>
</evidence>
<dbReference type="EMBL" id="FZNO01000011">
    <property type="protein sequence ID" value="SNR53507.1"/>
    <property type="molecule type" value="Genomic_DNA"/>
</dbReference>
<dbReference type="PANTHER" id="PTHR43272">
    <property type="entry name" value="LONG-CHAIN-FATTY-ACID--COA LIGASE"/>
    <property type="match status" value="1"/>
</dbReference>
<dbReference type="PROSITE" id="PS00455">
    <property type="entry name" value="AMP_BINDING"/>
    <property type="match status" value="1"/>
</dbReference>
<dbReference type="Proteomes" id="UP000198403">
    <property type="component" value="Unassembled WGS sequence"/>
</dbReference>
<evidence type="ECO:0000313" key="7">
    <source>
        <dbReference type="EMBL" id="SNR53507.1"/>
    </source>
</evidence>
<reference evidence="7 8" key="1">
    <citation type="submission" date="2017-06" db="EMBL/GenBank/DDBJ databases">
        <authorList>
            <person name="Kim H.J."/>
            <person name="Triplett B.A."/>
        </authorList>
    </citation>
    <scope>NUCLEOTIDE SEQUENCE [LARGE SCALE GENOMIC DNA]</scope>
    <source>
        <strain evidence="7 8">DSM 44272</strain>
    </source>
</reference>
<dbReference type="InterPro" id="IPR042099">
    <property type="entry name" value="ANL_N_sf"/>
</dbReference>